<gene>
    <name evidence="2" type="ORF">G2W53_011668</name>
</gene>
<comment type="caution">
    <text evidence="2">The sequence shown here is derived from an EMBL/GenBank/DDBJ whole genome shotgun (WGS) entry which is preliminary data.</text>
</comment>
<dbReference type="Pfam" id="PF00583">
    <property type="entry name" value="Acetyltransf_1"/>
    <property type="match status" value="1"/>
</dbReference>
<dbReference type="Gene3D" id="3.40.630.30">
    <property type="match status" value="1"/>
</dbReference>
<evidence type="ECO:0000313" key="2">
    <source>
        <dbReference type="EMBL" id="KAF7836809.1"/>
    </source>
</evidence>
<dbReference type="AlphaFoldDB" id="A0A834X2K8"/>
<dbReference type="EMBL" id="JAAIUW010000004">
    <property type="protein sequence ID" value="KAF7836809.1"/>
    <property type="molecule type" value="Genomic_DNA"/>
</dbReference>
<dbReference type="InterPro" id="IPR016181">
    <property type="entry name" value="Acyl_CoA_acyltransferase"/>
</dbReference>
<dbReference type="Proteomes" id="UP000634136">
    <property type="component" value="Unassembled WGS sequence"/>
</dbReference>
<proteinExistence type="predicted"/>
<evidence type="ECO:0000313" key="3">
    <source>
        <dbReference type="Proteomes" id="UP000634136"/>
    </source>
</evidence>
<dbReference type="OrthoDB" id="41532at2759"/>
<organism evidence="2 3">
    <name type="scientific">Senna tora</name>
    <dbReference type="NCBI Taxonomy" id="362788"/>
    <lineage>
        <taxon>Eukaryota</taxon>
        <taxon>Viridiplantae</taxon>
        <taxon>Streptophyta</taxon>
        <taxon>Embryophyta</taxon>
        <taxon>Tracheophyta</taxon>
        <taxon>Spermatophyta</taxon>
        <taxon>Magnoliopsida</taxon>
        <taxon>eudicotyledons</taxon>
        <taxon>Gunneridae</taxon>
        <taxon>Pentapetalae</taxon>
        <taxon>rosids</taxon>
        <taxon>fabids</taxon>
        <taxon>Fabales</taxon>
        <taxon>Fabaceae</taxon>
        <taxon>Caesalpinioideae</taxon>
        <taxon>Cassia clade</taxon>
        <taxon>Senna</taxon>
    </lineage>
</organism>
<dbReference type="CDD" id="cd04301">
    <property type="entry name" value="NAT_SF"/>
    <property type="match status" value="1"/>
</dbReference>
<dbReference type="GO" id="GO:0016747">
    <property type="term" value="F:acyltransferase activity, transferring groups other than amino-acyl groups"/>
    <property type="evidence" value="ECO:0007669"/>
    <property type="project" value="InterPro"/>
</dbReference>
<sequence>MHPMPTVSIHRPEFQGLLLNGCPSRDRCGRIAASWMMAMDSKLNPTMNDKKEQVSVQVSTPSIPKVETLRSGHLHFDRLQPSDQELLRENRFEFGQFVAREAALDEEYWTAAWLRAESHWEDRTFERYIDNYKRKFAEQEYNAVKRRCRGQNGNSCTCIIMVKKEQKNVKCSVLKSVVGTLDLNIRLLLQGETFPGVLLHFDAFKSVVDTNELLVEVKAASPFQDLGSVLVGRAYFNALSLLGLVLSPMWLEGYPKFSQLLSRMPNALLSFLQERVKAPLFCNINRKPPIRYGYIANLCVAKSARRKGIASNMLYFAVESARSNGNRNSTLKGE</sequence>
<evidence type="ECO:0000259" key="1">
    <source>
        <dbReference type="Pfam" id="PF00583"/>
    </source>
</evidence>
<reference evidence="2" key="1">
    <citation type="submission" date="2020-09" db="EMBL/GenBank/DDBJ databases">
        <title>Genome-Enabled Discovery of Anthraquinone Biosynthesis in Senna tora.</title>
        <authorList>
            <person name="Kang S.-H."/>
            <person name="Pandey R.P."/>
            <person name="Lee C.-M."/>
            <person name="Sim J.-S."/>
            <person name="Jeong J.-T."/>
            <person name="Choi B.-S."/>
            <person name="Jung M."/>
            <person name="Ginzburg D."/>
            <person name="Zhao K."/>
            <person name="Won S.Y."/>
            <person name="Oh T.-J."/>
            <person name="Yu Y."/>
            <person name="Kim N.-H."/>
            <person name="Lee O.R."/>
            <person name="Lee T.-H."/>
            <person name="Bashyal P."/>
            <person name="Kim T.-S."/>
            <person name="Lee W.-H."/>
            <person name="Kawkins C."/>
            <person name="Kim C.-K."/>
            <person name="Kim J.S."/>
            <person name="Ahn B.O."/>
            <person name="Rhee S.Y."/>
            <person name="Sohng J.K."/>
        </authorList>
    </citation>
    <scope>NUCLEOTIDE SEQUENCE</scope>
    <source>
        <tissue evidence="2">Leaf</tissue>
    </source>
</reference>
<protein>
    <recommendedName>
        <fullName evidence="1">N-acetyltransferase domain-containing protein</fullName>
    </recommendedName>
</protein>
<keyword evidence="3" id="KW-1185">Reference proteome</keyword>
<dbReference type="InterPro" id="IPR000182">
    <property type="entry name" value="GNAT_dom"/>
</dbReference>
<accession>A0A834X2K8</accession>
<dbReference type="SUPFAM" id="SSF55729">
    <property type="entry name" value="Acyl-CoA N-acyltransferases (Nat)"/>
    <property type="match status" value="1"/>
</dbReference>
<dbReference type="PANTHER" id="PTHR47426:SF3">
    <property type="entry name" value="GCN5-RELATED N-ACETYLTRANSFERASE 6, CHLOROPLASTIC"/>
    <property type="match status" value="1"/>
</dbReference>
<name>A0A834X2K8_9FABA</name>
<feature type="domain" description="N-acetyltransferase" evidence="1">
    <location>
        <begin position="290"/>
        <end position="326"/>
    </location>
</feature>
<dbReference type="PANTHER" id="PTHR47426">
    <property type="entry name" value="ACYL-COA N-ACYLTRANSFERASES (NAT) SUPERFAMILY PROTEIN"/>
    <property type="match status" value="1"/>
</dbReference>